<evidence type="ECO:0008006" key="4">
    <source>
        <dbReference type="Google" id="ProtNLM"/>
    </source>
</evidence>
<evidence type="ECO:0000313" key="3">
    <source>
        <dbReference type="Proteomes" id="UP000236724"/>
    </source>
</evidence>
<gene>
    <name evidence="2" type="ORF">MBHS_01390</name>
</gene>
<protein>
    <recommendedName>
        <fullName evidence="4">Bacterial membrane flanked domain protein</fullName>
    </recommendedName>
</protein>
<accession>A0A1H6F8W8</accession>
<keyword evidence="1" id="KW-0812">Transmembrane</keyword>
<reference evidence="2 3" key="1">
    <citation type="submission" date="2016-10" db="EMBL/GenBank/DDBJ databases">
        <authorList>
            <person name="de Groot N.N."/>
        </authorList>
    </citation>
    <scope>NUCLEOTIDE SEQUENCE [LARGE SCALE GENOMIC DNA]</scope>
    <source>
        <strain evidence="2">MBHS1</strain>
    </source>
</reference>
<dbReference type="Proteomes" id="UP000236724">
    <property type="component" value="Unassembled WGS sequence"/>
</dbReference>
<keyword evidence="1" id="KW-1133">Transmembrane helix</keyword>
<keyword evidence="3" id="KW-1185">Reference proteome</keyword>
<organism evidence="2 3">
    <name type="scientific">Candidatus Venteria ishoeyi</name>
    <dbReference type="NCBI Taxonomy" id="1899563"/>
    <lineage>
        <taxon>Bacteria</taxon>
        <taxon>Pseudomonadati</taxon>
        <taxon>Pseudomonadota</taxon>
        <taxon>Gammaproteobacteria</taxon>
        <taxon>Thiotrichales</taxon>
        <taxon>Thiotrichaceae</taxon>
        <taxon>Venteria</taxon>
    </lineage>
</organism>
<keyword evidence="1" id="KW-0472">Membrane</keyword>
<name>A0A1H6F8W8_9GAMM</name>
<evidence type="ECO:0000256" key="1">
    <source>
        <dbReference type="SAM" id="Phobius"/>
    </source>
</evidence>
<evidence type="ECO:0000313" key="2">
    <source>
        <dbReference type="EMBL" id="SEH05536.1"/>
    </source>
</evidence>
<dbReference type="EMBL" id="FMSV02000342">
    <property type="protein sequence ID" value="SEH05536.1"/>
    <property type="molecule type" value="Genomic_DNA"/>
</dbReference>
<dbReference type="AlphaFoldDB" id="A0A1H6F8W8"/>
<proteinExistence type="predicted"/>
<sequence length="121" mass="14066">MFLTDYTIYGIACVGVFSLWFLYFHVADYQFIEFSDENGKIILRYFKAVKFGKGQFSSIEFPQHLLQEAYFQNSMFGKLSDLTLLVKTKRGVAEYPTVSLSALNLNDRRRIQIVLNDILDN</sequence>
<feature type="transmembrane region" description="Helical" evidence="1">
    <location>
        <begin position="6"/>
        <end position="24"/>
    </location>
</feature>